<dbReference type="RefSeq" id="WP_150966961.1">
    <property type="nucleotide sequence ID" value="NZ_VZZJ01000049.1"/>
</dbReference>
<comment type="caution">
    <text evidence="1">The sequence shown here is derived from an EMBL/GenBank/DDBJ whole genome shotgun (WGS) entry which is preliminary data.</text>
</comment>
<proteinExistence type="predicted"/>
<gene>
    <name evidence="1" type="ORF">F6X51_26670</name>
</gene>
<accession>A0A6N6MGM8</accession>
<keyword evidence="2" id="KW-1185">Reference proteome</keyword>
<evidence type="ECO:0000313" key="1">
    <source>
        <dbReference type="EMBL" id="KAB1068584.1"/>
    </source>
</evidence>
<organism evidence="1 2">
    <name type="scientific">Methylobacterium planeticum</name>
    <dbReference type="NCBI Taxonomy" id="2615211"/>
    <lineage>
        <taxon>Bacteria</taxon>
        <taxon>Pseudomonadati</taxon>
        <taxon>Pseudomonadota</taxon>
        <taxon>Alphaproteobacteria</taxon>
        <taxon>Hyphomicrobiales</taxon>
        <taxon>Methylobacteriaceae</taxon>
        <taxon>Methylobacterium</taxon>
    </lineage>
</organism>
<dbReference type="AlphaFoldDB" id="A0A6N6MGM8"/>
<dbReference type="EMBL" id="VZZJ01000049">
    <property type="protein sequence ID" value="KAB1068584.1"/>
    <property type="molecule type" value="Genomic_DNA"/>
</dbReference>
<dbReference type="Proteomes" id="UP000441523">
    <property type="component" value="Unassembled WGS sequence"/>
</dbReference>
<reference evidence="1 2" key="1">
    <citation type="submission" date="2019-09" db="EMBL/GenBank/DDBJ databases">
        <title>YIM 132548 draft genome.</title>
        <authorList>
            <person name="Jiang L."/>
        </authorList>
    </citation>
    <scope>NUCLEOTIDE SEQUENCE [LARGE SCALE GENOMIC DNA]</scope>
    <source>
        <strain evidence="1 2">YIM 132548</strain>
    </source>
</reference>
<evidence type="ECO:0000313" key="2">
    <source>
        <dbReference type="Proteomes" id="UP000441523"/>
    </source>
</evidence>
<sequence length="269" mass="28976">MGTPDSGTANLARDLANGKITLAEALARTRNRVAKAFILKYKNVAIAYEFTLDITEENSITPNVDFVGALTHRTVTFGLSATNDLSRQNVYHFYLTDLLGSLVDDPQIACDRAEDRENIEFPIAGRIGVDKQVSTFFNLNELNHLSVSGLSGLDLNKLPTLAVIYNFQTTISGSATAPKVTVTPAGKGYNPKEFGVGASVSRKDFHRAIISFALPLDGKAPSLAYVPPGITLDPAFAGAMARAKTPQESEALRAIADTKVNQYLSRSPQ</sequence>
<protein>
    <submittedName>
        <fullName evidence="1">Uncharacterized protein</fullName>
    </submittedName>
</protein>
<name>A0A6N6MGM8_9HYPH</name>